<feature type="compositionally biased region" description="Low complexity" evidence="5">
    <location>
        <begin position="55"/>
        <end position="65"/>
    </location>
</feature>
<evidence type="ECO:0000256" key="3">
    <source>
        <dbReference type="ARBA" id="ARBA00023136"/>
    </source>
</evidence>
<keyword evidence="2 4" id="KW-1133">Transmembrane helix</keyword>
<dbReference type="EMBL" id="MU857631">
    <property type="protein sequence ID" value="KAK4248836.1"/>
    <property type="molecule type" value="Genomic_DNA"/>
</dbReference>
<gene>
    <name evidence="4" type="primary">AIM11</name>
    <name evidence="7" type="ORF">C7999DRAFT_13208</name>
</gene>
<evidence type="ECO:0000256" key="1">
    <source>
        <dbReference type="ARBA" id="ARBA00022692"/>
    </source>
</evidence>
<feature type="chain" id="PRO_5042934506" description="Altered inheritance of mitochondria protein 11" evidence="6">
    <location>
        <begin position="18"/>
        <end position="248"/>
    </location>
</feature>
<keyword evidence="8" id="KW-1185">Reference proteome</keyword>
<evidence type="ECO:0000256" key="4">
    <source>
        <dbReference type="RuleBase" id="RU367098"/>
    </source>
</evidence>
<protein>
    <recommendedName>
        <fullName evidence="4">Altered inheritance of mitochondria protein 11</fullName>
    </recommendedName>
</protein>
<dbReference type="InterPro" id="IPR038814">
    <property type="entry name" value="AIM11"/>
</dbReference>
<keyword evidence="1 4" id="KW-0812">Transmembrane</keyword>
<reference evidence="7" key="2">
    <citation type="submission" date="2023-05" db="EMBL/GenBank/DDBJ databases">
        <authorList>
            <consortium name="Lawrence Berkeley National Laboratory"/>
            <person name="Steindorff A."/>
            <person name="Hensen N."/>
            <person name="Bonometti L."/>
            <person name="Westerberg I."/>
            <person name="Brannstrom I.O."/>
            <person name="Guillou S."/>
            <person name="Cros-Aarteil S."/>
            <person name="Calhoun S."/>
            <person name="Haridas S."/>
            <person name="Kuo A."/>
            <person name="Mondo S."/>
            <person name="Pangilinan J."/>
            <person name="Riley R."/>
            <person name="Labutti K."/>
            <person name="Andreopoulos B."/>
            <person name="Lipzen A."/>
            <person name="Chen C."/>
            <person name="Yanf M."/>
            <person name="Daum C."/>
            <person name="Ng V."/>
            <person name="Clum A."/>
            <person name="Ohm R."/>
            <person name="Martin F."/>
            <person name="Silar P."/>
            <person name="Natvig D."/>
            <person name="Lalanne C."/>
            <person name="Gautier V."/>
            <person name="Ament-Velasquez S.L."/>
            <person name="Kruys A."/>
            <person name="Hutchinson M.I."/>
            <person name="Powell A.J."/>
            <person name="Barry K."/>
            <person name="Miller A.N."/>
            <person name="Grigoriev I.V."/>
            <person name="Debuchy R."/>
            <person name="Gladieux P."/>
            <person name="Thoren M.H."/>
            <person name="Johannesson H."/>
        </authorList>
    </citation>
    <scope>NUCLEOTIDE SEQUENCE</scope>
    <source>
        <strain evidence="7">CBS 359.72</strain>
    </source>
</reference>
<feature type="transmembrane region" description="Helical" evidence="4">
    <location>
        <begin position="89"/>
        <end position="110"/>
    </location>
</feature>
<feature type="compositionally biased region" description="Polar residues" evidence="5">
    <location>
        <begin position="28"/>
        <end position="38"/>
    </location>
</feature>
<dbReference type="PANTHER" id="PTHR39136:SF1">
    <property type="entry name" value="ALTERED INHERITANCE OF MITOCHONDRIA PROTEIN 11"/>
    <property type="match status" value="1"/>
</dbReference>
<dbReference type="GO" id="GO:0005739">
    <property type="term" value="C:mitochondrion"/>
    <property type="evidence" value="ECO:0007669"/>
    <property type="project" value="TreeGrafter"/>
</dbReference>
<comment type="caution">
    <text evidence="7">The sequence shown here is derived from an EMBL/GenBank/DDBJ whole genome shotgun (WGS) entry which is preliminary data.</text>
</comment>
<feature type="compositionally biased region" description="Pro residues" evidence="5">
    <location>
        <begin position="42"/>
        <end position="54"/>
    </location>
</feature>
<dbReference type="Proteomes" id="UP001303647">
    <property type="component" value="Unassembled WGS sequence"/>
</dbReference>
<evidence type="ECO:0000313" key="8">
    <source>
        <dbReference type="Proteomes" id="UP001303647"/>
    </source>
</evidence>
<comment type="subcellular location">
    <subcellularLocation>
        <location evidence="4">Membrane</location>
        <topology evidence="4">Multi-pass membrane protein</topology>
    </subcellularLocation>
</comment>
<accession>A0AAN7HGF5</accession>
<feature type="region of interest" description="Disordered" evidence="5">
    <location>
        <begin position="223"/>
        <end position="248"/>
    </location>
</feature>
<evidence type="ECO:0000256" key="5">
    <source>
        <dbReference type="SAM" id="MobiDB-lite"/>
    </source>
</evidence>
<organism evidence="7 8">
    <name type="scientific">Corynascus novoguineensis</name>
    <dbReference type="NCBI Taxonomy" id="1126955"/>
    <lineage>
        <taxon>Eukaryota</taxon>
        <taxon>Fungi</taxon>
        <taxon>Dikarya</taxon>
        <taxon>Ascomycota</taxon>
        <taxon>Pezizomycotina</taxon>
        <taxon>Sordariomycetes</taxon>
        <taxon>Sordariomycetidae</taxon>
        <taxon>Sordariales</taxon>
        <taxon>Chaetomiaceae</taxon>
        <taxon>Corynascus</taxon>
    </lineage>
</organism>
<feature type="signal peptide" evidence="6">
    <location>
        <begin position="1"/>
        <end position="17"/>
    </location>
</feature>
<sequence length="248" mass="26804">MGVLSFLIGSLAGVNTGVNNNISNVNNDKSQTTASISNPAAVAPPSPPSSPPPTTTASSTQPVTPLQDDRPQPTDYYSLYFSARSLRQLSLFLGGAGFFYLSVLVSRRAAARHRLAARLRFYEPNNQATGWGFLKDPELLRGIGPRDKNPAVALEALNLATLNTMAFAVMAAGGVSWALDISNVEDLRAYARRSVVRHRGERDEAAEREVAEWLVKTFGLEERKKESAGKEKEKEGEDGGVGADKKRS</sequence>
<keyword evidence="6" id="KW-0732">Signal</keyword>
<evidence type="ECO:0000256" key="6">
    <source>
        <dbReference type="SAM" id="SignalP"/>
    </source>
</evidence>
<dbReference type="GO" id="GO:0016020">
    <property type="term" value="C:membrane"/>
    <property type="evidence" value="ECO:0007669"/>
    <property type="project" value="UniProtKB-SubCell"/>
</dbReference>
<name>A0AAN7HGF5_9PEZI</name>
<comment type="similarity">
    <text evidence="4">Belongs to the AIM11 family.</text>
</comment>
<keyword evidence="3 4" id="KW-0472">Membrane</keyword>
<evidence type="ECO:0000313" key="7">
    <source>
        <dbReference type="EMBL" id="KAK4248836.1"/>
    </source>
</evidence>
<dbReference type="PANTHER" id="PTHR39136">
    <property type="entry name" value="ALTERED INHERITANCE OF MITOCHONDRIA PROTEIN 11"/>
    <property type="match status" value="1"/>
</dbReference>
<dbReference type="AlphaFoldDB" id="A0AAN7HGF5"/>
<proteinExistence type="inferred from homology"/>
<reference evidence="7" key="1">
    <citation type="journal article" date="2023" name="Mol. Phylogenet. Evol.">
        <title>Genome-scale phylogeny and comparative genomics of the fungal order Sordariales.</title>
        <authorList>
            <person name="Hensen N."/>
            <person name="Bonometti L."/>
            <person name="Westerberg I."/>
            <person name="Brannstrom I.O."/>
            <person name="Guillou S."/>
            <person name="Cros-Aarteil S."/>
            <person name="Calhoun S."/>
            <person name="Haridas S."/>
            <person name="Kuo A."/>
            <person name="Mondo S."/>
            <person name="Pangilinan J."/>
            <person name="Riley R."/>
            <person name="LaButti K."/>
            <person name="Andreopoulos B."/>
            <person name="Lipzen A."/>
            <person name="Chen C."/>
            <person name="Yan M."/>
            <person name="Daum C."/>
            <person name="Ng V."/>
            <person name="Clum A."/>
            <person name="Steindorff A."/>
            <person name="Ohm R.A."/>
            <person name="Martin F."/>
            <person name="Silar P."/>
            <person name="Natvig D.O."/>
            <person name="Lalanne C."/>
            <person name="Gautier V."/>
            <person name="Ament-Velasquez S.L."/>
            <person name="Kruys A."/>
            <person name="Hutchinson M.I."/>
            <person name="Powell A.J."/>
            <person name="Barry K."/>
            <person name="Miller A.N."/>
            <person name="Grigoriev I.V."/>
            <person name="Debuchy R."/>
            <person name="Gladieux P."/>
            <person name="Hiltunen Thoren M."/>
            <person name="Johannesson H."/>
        </authorList>
    </citation>
    <scope>NUCLEOTIDE SEQUENCE</scope>
    <source>
        <strain evidence="7">CBS 359.72</strain>
    </source>
</reference>
<feature type="region of interest" description="Disordered" evidence="5">
    <location>
        <begin position="25"/>
        <end position="71"/>
    </location>
</feature>
<evidence type="ECO:0000256" key="2">
    <source>
        <dbReference type="ARBA" id="ARBA00022989"/>
    </source>
</evidence>